<evidence type="ECO:0000259" key="1">
    <source>
        <dbReference type="Pfam" id="PF24705"/>
    </source>
</evidence>
<evidence type="ECO:0000313" key="3">
    <source>
        <dbReference type="Proteomes" id="UP001549097"/>
    </source>
</evidence>
<reference evidence="2 3" key="1">
    <citation type="submission" date="2024-06" db="EMBL/GenBank/DDBJ databases">
        <title>Genomic Encyclopedia of Type Strains, Phase IV (KMG-IV): sequencing the most valuable type-strain genomes for metagenomic binning, comparative biology and taxonomic classification.</title>
        <authorList>
            <person name="Goeker M."/>
        </authorList>
    </citation>
    <scope>NUCLEOTIDE SEQUENCE [LARGE SCALE GENOMIC DNA]</scope>
    <source>
        <strain evidence="2 3">DSM 100124</strain>
    </source>
</reference>
<name>A0ABV2LER6_9BACL</name>
<dbReference type="Proteomes" id="UP001549097">
    <property type="component" value="Unassembled WGS sequence"/>
</dbReference>
<gene>
    <name evidence="2" type="ORF">ABID52_000671</name>
</gene>
<dbReference type="RefSeq" id="WP_198768332.1">
    <property type="nucleotide sequence ID" value="NZ_JAEACF010000001.1"/>
</dbReference>
<proteinExistence type="predicted"/>
<sequence>MDNKQIIIRLLRELVKDIVEKNYLEIQETKRIGRLDIKMLEEAINDYGILLVYPPNHIYQEVEVYEIEDNLKYSLDFDLWDEEEVNDLTLQCEVTFYGENAQITIDDIQVL</sequence>
<accession>A0ABV2LER6</accession>
<feature type="domain" description="DUF7668" evidence="1">
    <location>
        <begin position="15"/>
        <end position="111"/>
    </location>
</feature>
<comment type="caution">
    <text evidence="2">The sequence shown here is derived from an EMBL/GenBank/DDBJ whole genome shotgun (WGS) entry which is preliminary data.</text>
</comment>
<keyword evidence="3" id="KW-1185">Reference proteome</keyword>
<organism evidence="2 3">
    <name type="scientific">Fictibacillus halophilus</name>
    <dbReference type="NCBI Taxonomy" id="1610490"/>
    <lineage>
        <taxon>Bacteria</taxon>
        <taxon>Bacillati</taxon>
        <taxon>Bacillota</taxon>
        <taxon>Bacilli</taxon>
        <taxon>Bacillales</taxon>
        <taxon>Fictibacillaceae</taxon>
        <taxon>Fictibacillus</taxon>
    </lineage>
</organism>
<evidence type="ECO:0000313" key="2">
    <source>
        <dbReference type="EMBL" id="MET3727090.1"/>
    </source>
</evidence>
<dbReference type="EMBL" id="JBEPMP010000001">
    <property type="protein sequence ID" value="MET3727090.1"/>
    <property type="molecule type" value="Genomic_DNA"/>
</dbReference>
<dbReference type="Pfam" id="PF24705">
    <property type="entry name" value="DUF7668"/>
    <property type="match status" value="1"/>
</dbReference>
<dbReference type="InterPro" id="IPR056085">
    <property type="entry name" value="DUF7668"/>
</dbReference>
<protein>
    <submittedName>
        <fullName evidence="2">Quinolinate synthase</fullName>
    </submittedName>
</protein>